<proteinExistence type="predicted"/>
<name>A0A6P8B7F1_PYRGI</name>
<organism evidence="2 3">
    <name type="scientific">Pyricularia grisea</name>
    <name type="common">Crabgrass-specific blast fungus</name>
    <name type="synonym">Magnaporthe grisea</name>
    <dbReference type="NCBI Taxonomy" id="148305"/>
    <lineage>
        <taxon>Eukaryota</taxon>
        <taxon>Fungi</taxon>
        <taxon>Dikarya</taxon>
        <taxon>Ascomycota</taxon>
        <taxon>Pezizomycotina</taxon>
        <taxon>Sordariomycetes</taxon>
        <taxon>Sordariomycetidae</taxon>
        <taxon>Magnaporthales</taxon>
        <taxon>Pyriculariaceae</taxon>
        <taxon>Pyricularia</taxon>
    </lineage>
</organism>
<protein>
    <submittedName>
        <fullName evidence="3">Uncharacterized protein</fullName>
    </submittedName>
</protein>
<reference evidence="3" key="2">
    <citation type="submission" date="2019-10" db="EMBL/GenBank/DDBJ databases">
        <authorList>
            <consortium name="NCBI Genome Project"/>
        </authorList>
    </citation>
    <scope>NUCLEOTIDE SEQUENCE</scope>
    <source>
        <strain evidence="3">NI907</strain>
    </source>
</reference>
<reference evidence="2 3" key="1">
    <citation type="journal article" date="2019" name="Mol. Biol. Evol.">
        <title>Blast fungal genomes show frequent chromosomal changes, gene gains and losses, and effector gene turnover.</title>
        <authorList>
            <person name="Gomez Luciano L.B."/>
            <person name="Jason Tsai I."/>
            <person name="Chuma I."/>
            <person name="Tosa Y."/>
            <person name="Chen Y.H."/>
            <person name="Li J.Y."/>
            <person name="Li M.Y."/>
            <person name="Jade Lu M.Y."/>
            <person name="Nakayashiki H."/>
            <person name="Li W.H."/>
        </authorList>
    </citation>
    <scope>NUCLEOTIDE SEQUENCE [LARGE SCALE GENOMIC DNA]</scope>
    <source>
        <strain evidence="2 3">NI907</strain>
    </source>
</reference>
<evidence type="ECO:0000256" key="1">
    <source>
        <dbReference type="SAM" id="MobiDB-lite"/>
    </source>
</evidence>
<dbReference type="RefSeq" id="XP_030983063.1">
    <property type="nucleotide sequence ID" value="XM_031126120.1"/>
</dbReference>
<accession>A0A6P8B7F1</accession>
<evidence type="ECO:0000313" key="2">
    <source>
        <dbReference type="Proteomes" id="UP000515153"/>
    </source>
</evidence>
<keyword evidence="2" id="KW-1185">Reference proteome</keyword>
<dbReference type="GeneID" id="41961029"/>
<reference evidence="3" key="3">
    <citation type="submission" date="2025-08" db="UniProtKB">
        <authorList>
            <consortium name="RefSeq"/>
        </authorList>
    </citation>
    <scope>IDENTIFICATION</scope>
    <source>
        <strain evidence="3">NI907</strain>
    </source>
</reference>
<gene>
    <name evidence="3" type="ORF">PgNI_06091</name>
</gene>
<evidence type="ECO:0000313" key="3">
    <source>
        <dbReference type="RefSeq" id="XP_030983063.1"/>
    </source>
</evidence>
<dbReference type="AlphaFoldDB" id="A0A6P8B7F1"/>
<dbReference type="KEGG" id="pgri:PgNI_06091"/>
<feature type="region of interest" description="Disordered" evidence="1">
    <location>
        <begin position="1"/>
        <end position="57"/>
    </location>
</feature>
<dbReference type="Proteomes" id="UP000515153">
    <property type="component" value="Chromosome I"/>
</dbReference>
<sequence length="109" mass="12068">MGSDGQIPGESRPCNARQRYPRGTKPAKPVRKELGSGSAAEESGRDPQPVGDNWANSSHGKFQVMSFSVGDKKVNFLGLHIRLFRKLILCCLSFWGAEKKNNRTPLVRI</sequence>